<dbReference type="PIRSF" id="PIRSF001092">
    <property type="entry name" value="Alpha-L-fucosidase"/>
    <property type="match status" value="1"/>
</dbReference>
<evidence type="ECO:0000313" key="10">
    <source>
        <dbReference type="Proteomes" id="UP001310022"/>
    </source>
</evidence>
<evidence type="ECO:0000256" key="2">
    <source>
        <dbReference type="ARBA" id="ARBA00007951"/>
    </source>
</evidence>
<evidence type="ECO:0000256" key="1">
    <source>
        <dbReference type="ARBA" id="ARBA00004071"/>
    </source>
</evidence>
<dbReference type="GO" id="GO:0005764">
    <property type="term" value="C:lysosome"/>
    <property type="evidence" value="ECO:0007669"/>
    <property type="project" value="TreeGrafter"/>
</dbReference>
<dbReference type="InterPro" id="IPR057739">
    <property type="entry name" value="Glyco_hydro_29_N"/>
</dbReference>
<dbReference type="InterPro" id="IPR000933">
    <property type="entry name" value="Glyco_hydro_29"/>
</dbReference>
<dbReference type="PANTHER" id="PTHR10030">
    <property type="entry name" value="ALPHA-L-FUCOSIDASE"/>
    <property type="match status" value="1"/>
</dbReference>
<dbReference type="GO" id="GO:0006004">
    <property type="term" value="P:fucose metabolic process"/>
    <property type="evidence" value="ECO:0007669"/>
    <property type="project" value="InterPro"/>
</dbReference>
<evidence type="ECO:0000259" key="7">
    <source>
        <dbReference type="Pfam" id="PF01120"/>
    </source>
</evidence>
<dbReference type="InterPro" id="IPR013780">
    <property type="entry name" value="Glyco_hydro_b"/>
</dbReference>
<comment type="similarity">
    <text evidence="2">Belongs to the glycosyl hydrolase 29 family.</text>
</comment>
<gene>
    <name evidence="9" type="primary">fucA_1</name>
    <name evidence="9" type="ORF">PEDI_43560</name>
</gene>
<dbReference type="EMBL" id="BQKE01000003">
    <property type="protein sequence ID" value="GJM63804.1"/>
    <property type="molecule type" value="Genomic_DNA"/>
</dbReference>
<comment type="function">
    <text evidence="1">Alpha-L-fucosidase is responsible for hydrolyzing the alpha-1,6-linked fucose joined to the reducing-end N-acetylglucosamine of the carbohydrate moieties of glycoproteins.</text>
</comment>
<dbReference type="Gene3D" id="2.60.40.1180">
    <property type="entry name" value="Golgi alpha-mannosidase II"/>
    <property type="match status" value="1"/>
</dbReference>
<accession>A0AAN5ALY5</accession>
<dbReference type="PANTHER" id="PTHR10030:SF37">
    <property type="entry name" value="ALPHA-L-FUCOSIDASE-RELATED"/>
    <property type="match status" value="1"/>
</dbReference>
<evidence type="ECO:0000256" key="6">
    <source>
        <dbReference type="ARBA" id="ARBA00023295"/>
    </source>
</evidence>
<evidence type="ECO:0000256" key="4">
    <source>
        <dbReference type="ARBA" id="ARBA00022729"/>
    </source>
</evidence>
<feature type="domain" description="Glycoside hydrolase family 29 N-terminal" evidence="7">
    <location>
        <begin position="20"/>
        <end position="384"/>
    </location>
</feature>
<dbReference type="Proteomes" id="UP001310022">
    <property type="component" value="Unassembled WGS sequence"/>
</dbReference>
<name>A0AAN5ALY5_9BACT</name>
<comment type="caution">
    <text evidence="9">The sequence shown here is derived from an EMBL/GenBank/DDBJ whole genome shotgun (WGS) entry which is preliminary data.</text>
</comment>
<evidence type="ECO:0000313" key="9">
    <source>
        <dbReference type="EMBL" id="GJM63804.1"/>
    </source>
</evidence>
<evidence type="ECO:0000256" key="5">
    <source>
        <dbReference type="ARBA" id="ARBA00022801"/>
    </source>
</evidence>
<dbReference type="InterPro" id="IPR016286">
    <property type="entry name" value="FUC_metazoa-typ"/>
</dbReference>
<dbReference type="Pfam" id="PF01120">
    <property type="entry name" value="Alpha_L_fucos"/>
    <property type="match status" value="1"/>
</dbReference>
<dbReference type="AlphaFoldDB" id="A0AAN5ALY5"/>
<organism evidence="9 10">
    <name type="scientific">Persicobacter diffluens</name>
    <dbReference type="NCBI Taxonomy" id="981"/>
    <lineage>
        <taxon>Bacteria</taxon>
        <taxon>Pseudomonadati</taxon>
        <taxon>Bacteroidota</taxon>
        <taxon>Cytophagia</taxon>
        <taxon>Cytophagales</taxon>
        <taxon>Persicobacteraceae</taxon>
        <taxon>Persicobacter</taxon>
    </lineage>
</organism>
<dbReference type="InterPro" id="IPR031919">
    <property type="entry name" value="Fucosidase_C"/>
</dbReference>
<dbReference type="InterPro" id="IPR017853">
    <property type="entry name" value="GH"/>
</dbReference>
<dbReference type="GO" id="GO:0004560">
    <property type="term" value="F:alpha-L-fucosidase activity"/>
    <property type="evidence" value="ECO:0007669"/>
    <property type="project" value="InterPro"/>
</dbReference>
<keyword evidence="5" id="KW-0378">Hydrolase</keyword>
<dbReference type="EC" id="3.2.1.51" evidence="3"/>
<keyword evidence="6" id="KW-0326">Glycosidase</keyword>
<evidence type="ECO:0000259" key="8">
    <source>
        <dbReference type="Pfam" id="PF16757"/>
    </source>
</evidence>
<protein>
    <recommendedName>
        <fullName evidence="3">alpha-L-fucosidase</fullName>
        <ecNumber evidence="3">3.2.1.51</ecNumber>
    </recommendedName>
</protein>
<evidence type="ECO:0000256" key="3">
    <source>
        <dbReference type="ARBA" id="ARBA00012662"/>
    </source>
</evidence>
<keyword evidence="10" id="KW-1185">Reference proteome</keyword>
<keyword evidence="4" id="KW-0732">Signal</keyword>
<feature type="domain" description="Alpha-L-fucosidase C-terminal" evidence="8">
    <location>
        <begin position="416"/>
        <end position="495"/>
    </location>
</feature>
<dbReference type="Pfam" id="PF16757">
    <property type="entry name" value="Fucosidase_C"/>
    <property type="match status" value="1"/>
</dbReference>
<sequence>MTLFFLSGFCSCEQKSIPTKKEIKHFEANWESLKQYECPSWFQDAKFGIYTHWGVYSVPQAEGKSDWYGHNMYTSWHPNSRFHKEKYGKPNEFGYKDFIPMFTADKFNADEWADLFKEAGAQFAGPAGEHADGFSMWKSKVNPWNAADMGPKIDVVAALEKAIRKRDMKYVVSLHHSWLYGWYPTGQEGTDCFEEAGEKSLYGKKLPASAWKVKDSKGFYTVDPMPDQDFEDVWLAKVKEVVDGYSPDLLWFDNRIKILSESVRQEMMAYAYNHAAKNEQEFVLTFKQPDFPLGTGTVDLERARMPEIYPDPWLTDNSISPNTWSYSTDLKCYSENRLIDDLVDIVSKNGCLLLNVAPHPDGSIPQAQQDRLRAMGKWLKLNGEAIYKSRPWFIYGEGPTETKTGHLADQKFNGFSEEDIRFTTRDGQLYAIALGWPESGKLPIKSLSKNLYNEQIKSVELIGHTGKIKWTRTDQALEIKLPETKPCEHAFVFQINI</sequence>
<reference evidence="9 10" key="1">
    <citation type="submission" date="2021-12" db="EMBL/GenBank/DDBJ databases">
        <title>Genome sequencing of bacteria with rrn-lacking chromosome and rrn-plasmid.</title>
        <authorList>
            <person name="Anda M."/>
            <person name="Iwasaki W."/>
        </authorList>
    </citation>
    <scope>NUCLEOTIDE SEQUENCE [LARGE SCALE GENOMIC DNA]</scope>
    <source>
        <strain evidence="9 10">NBRC 15940</strain>
    </source>
</reference>
<dbReference type="Gene3D" id="3.20.20.80">
    <property type="entry name" value="Glycosidases"/>
    <property type="match status" value="1"/>
</dbReference>
<dbReference type="SMART" id="SM00812">
    <property type="entry name" value="Alpha_L_fucos"/>
    <property type="match status" value="1"/>
</dbReference>
<dbReference type="SUPFAM" id="SSF51445">
    <property type="entry name" value="(Trans)glycosidases"/>
    <property type="match status" value="1"/>
</dbReference>
<dbReference type="GO" id="GO:0016139">
    <property type="term" value="P:glycoside catabolic process"/>
    <property type="evidence" value="ECO:0007669"/>
    <property type="project" value="TreeGrafter"/>
</dbReference>
<proteinExistence type="inferred from homology"/>